<sequence>MSSRPDCGKCVKGMNKTGVDEICFCIKQSALFSLLKHHLSAVHARDPVALLKLHEESVSILSSNIQEELALMFKEENICELMKKLDHFQEEIDCTSNVTAWRPSGSPESDICSHLFPVYCKHLQQLENAWHSCSLKIFS</sequence>
<evidence type="ECO:0000256" key="8">
    <source>
        <dbReference type="ARBA" id="ARBA00023306"/>
    </source>
</evidence>
<dbReference type="AlphaFoldDB" id="A0A2T7NEU5"/>
<protein>
    <submittedName>
        <fullName evidence="10">Uncharacterized protein</fullName>
    </submittedName>
</protein>
<accession>A0A2T7NEU5</accession>
<keyword evidence="8" id="KW-0131">Cell cycle</keyword>
<dbReference type="Pfam" id="PF03980">
    <property type="entry name" value="Nnf1"/>
    <property type="match status" value="1"/>
</dbReference>
<keyword evidence="5" id="KW-0498">Mitosis</keyword>
<evidence type="ECO:0000256" key="3">
    <source>
        <dbReference type="ARBA" id="ARBA00022454"/>
    </source>
</evidence>
<gene>
    <name evidence="10" type="ORF">C0Q70_20194</name>
</gene>
<keyword evidence="9" id="KW-0137">Centromere</keyword>
<keyword evidence="3" id="KW-0158">Chromosome</keyword>
<keyword evidence="7" id="KW-0539">Nucleus</keyword>
<dbReference type="OrthoDB" id="18453at2759"/>
<keyword evidence="11" id="KW-1185">Reference proteome</keyword>
<evidence type="ECO:0000256" key="5">
    <source>
        <dbReference type="ARBA" id="ARBA00022776"/>
    </source>
</evidence>
<evidence type="ECO:0000256" key="7">
    <source>
        <dbReference type="ARBA" id="ARBA00023242"/>
    </source>
</evidence>
<organism evidence="10 11">
    <name type="scientific">Pomacea canaliculata</name>
    <name type="common">Golden apple snail</name>
    <dbReference type="NCBI Taxonomy" id="400727"/>
    <lineage>
        <taxon>Eukaryota</taxon>
        <taxon>Metazoa</taxon>
        <taxon>Spiralia</taxon>
        <taxon>Lophotrochozoa</taxon>
        <taxon>Mollusca</taxon>
        <taxon>Gastropoda</taxon>
        <taxon>Caenogastropoda</taxon>
        <taxon>Architaenioglossa</taxon>
        <taxon>Ampullarioidea</taxon>
        <taxon>Ampullariidae</taxon>
        <taxon>Pomacea</taxon>
    </lineage>
</organism>
<comment type="caution">
    <text evidence="10">The sequence shown here is derived from an EMBL/GenBank/DDBJ whole genome shotgun (WGS) entry which is preliminary data.</text>
</comment>
<evidence type="ECO:0000256" key="1">
    <source>
        <dbReference type="ARBA" id="ARBA00004123"/>
    </source>
</evidence>
<name>A0A2T7NEU5_POMCA</name>
<dbReference type="GO" id="GO:0000444">
    <property type="term" value="C:MIS12/MIND type complex"/>
    <property type="evidence" value="ECO:0007669"/>
    <property type="project" value="InterPro"/>
</dbReference>
<evidence type="ECO:0000313" key="10">
    <source>
        <dbReference type="EMBL" id="PVD19703.1"/>
    </source>
</evidence>
<proteinExistence type="predicted"/>
<dbReference type="Proteomes" id="UP000245119">
    <property type="component" value="Linkage Group LG13"/>
</dbReference>
<evidence type="ECO:0000256" key="2">
    <source>
        <dbReference type="ARBA" id="ARBA00004629"/>
    </source>
</evidence>
<dbReference type="GO" id="GO:0005634">
    <property type="term" value="C:nucleus"/>
    <property type="evidence" value="ECO:0007669"/>
    <property type="project" value="UniProtKB-SubCell"/>
</dbReference>
<evidence type="ECO:0000256" key="4">
    <source>
        <dbReference type="ARBA" id="ARBA00022618"/>
    </source>
</evidence>
<reference evidence="10 11" key="1">
    <citation type="submission" date="2018-04" db="EMBL/GenBank/DDBJ databases">
        <title>The genome of golden apple snail Pomacea canaliculata provides insight into stress tolerance and invasive adaptation.</title>
        <authorList>
            <person name="Liu C."/>
            <person name="Liu B."/>
            <person name="Ren Y."/>
            <person name="Zhang Y."/>
            <person name="Wang H."/>
            <person name="Li S."/>
            <person name="Jiang F."/>
            <person name="Yin L."/>
            <person name="Zhang G."/>
            <person name="Qian W."/>
            <person name="Fan W."/>
        </authorList>
    </citation>
    <scope>NUCLEOTIDE SEQUENCE [LARGE SCALE GENOMIC DNA]</scope>
    <source>
        <strain evidence="10">SZHN2017</strain>
        <tissue evidence="10">Muscle</tissue>
    </source>
</reference>
<dbReference type="InterPro" id="IPR007128">
    <property type="entry name" value="PMF1/Nnf1"/>
</dbReference>
<keyword evidence="6" id="KW-0995">Kinetochore</keyword>
<keyword evidence="4" id="KW-0132">Cell division</keyword>
<evidence type="ECO:0000256" key="9">
    <source>
        <dbReference type="ARBA" id="ARBA00023328"/>
    </source>
</evidence>
<comment type="subcellular location">
    <subcellularLocation>
        <location evidence="2">Chromosome</location>
        <location evidence="2">Centromere</location>
        <location evidence="2">Kinetochore</location>
    </subcellularLocation>
    <subcellularLocation>
        <location evidence="1">Nucleus</location>
    </subcellularLocation>
</comment>
<evidence type="ECO:0000256" key="6">
    <source>
        <dbReference type="ARBA" id="ARBA00022838"/>
    </source>
</evidence>
<dbReference type="EMBL" id="PZQS01000013">
    <property type="protein sequence ID" value="PVD19703.1"/>
    <property type="molecule type" value="Genomic_DNA"/>
</dbReference>
<evidence type="ECO:0000313" key="11">
    <source>
        <dbReference type="Proteomes" id="UP000245119"/>
    </source>
</evidence>
<dbReference type="GO" id="GO:0051301">
    <property type="term" value="P:cell division"/>
    <property type="evidence" value="ECO:0007669"/>
    <property type="project" value="UniProtKB-KW"/>
</dbReference>